<dbReference type="Proteomes" id="UP000676194">
    <property type="component" value="Chromosome"/>
</dbReference>
<dbReference type="Gene3D" id="1.10.10.10">
    <property type="entry name" value="Winged helix-like DNA-binding domain superfamily/Winged helix DNA-binding domain"/>
    <property type="match status" value="1"/>
</dbReference>
<proteinExistence type="inferred from homology"/>
<dbReference type="InterPro" id="IPR036388">
    <property type="entry name" value="WH-like_DNA-bd_sf"/>
</dbReference>
<evidence type="ECO:0000313" key="9">
    <source>
        <dbReference type="Proteomes" id="UP000676194"/>
    </source>
</evidence>
<dbReference type="Gene3D" id="1.10.1740.10">
    <property type="match status" value="1"/>
</dbReference>
<dbReference type="InterPro" id="IPR014284">
    <property type="entry name" value="RNA_pol_sigma-70_dom"/>
</dbReference>
<comment type="similarity">
    <text evidence="1">Belongs to the sigma-70 factor family. ECF subfamily.</text>
</comment>
<dbReference type="Pfam" id="PF04542">
    <property type="entry name" value="Sigma70_r2"/>
    <property type="match status" value="1"/>
</dbReference>
<accession>A0A8E6B1G1</accession>
<dbReference type="NCBIfam" id="TIGR02937">
    <property type="entry name" value="sigma70-ECF"/>
    <property type="match status" value="1"/>
</dbReference>
<keyword evidence="4" id="KW-0238">DNA-binding</keyword>
<dbReference type="PANTHER" id="PTHR43133">
    <property type="entry name" value="RNA POLYMERASE ECF-TYPE SIGMA FACTO"/>
    <property type="match status" value="1"/>
</dbReference>
<evidence type="ECO:0000256" key="3">
    <source>
        <dbReference type="ARBA" id="ARBA00023082"/>
    </source>
</evidence>
<dbReference type="RefSeq" id="WP_213493895.1">
    <property type="nucleotide sequence ID" value="NZ_CP074694.1"/>
</dbReference>
<dbReference type="Pfam" id="PF08281">
    <property type="entry name" value="Sigma70_r4_2"/>
    <property type="match status" value="1"/>
</dbReference>
<evidence type="ECO:0000256" key="1">
    <source>
        <dbReference type="ARBA" id="ARBA00010641"/>
    </source>
</evidence>
<organism evidence="8 9">
    <name type="scientific">Telmatocola sphagniphila</name>
    <dbReference type="NCBI Taxonomy" id="1123043"/>
    <lineage>
        <taxon>Bacteria</taxon>
        <taxon>Pseudomonadati</taxon>
        <taxon>Planctomycetota</taxon>
        <taxon>Planctomycetia</taxon>
        <taxon>Gemmatales</taxon>
        <taxon>Gemmataceae</taxon>
    </lineage>
</organism>
<protein>
    <submittedName>
        <fullName evidence="8">Sigma-70 family RNA polymerase sigma factor</fullName>
    </submittedName>
</protein>
<feature type="domain" description="RNA polymerase sigma factor 70 region 4 type 2" evidence="7">
    <location>
        <begin position="104"/>
        <end position="155"/>
    </location>
</feature>
<dbReference type="InterPro" id="IPR039425">
    <property type="entry name" value="RNA_pol_sigma-70-like"/>
</dbReference>
<keyword evidence="3" id="KW-0731">Sigma factor</keyword>
<dbReference type="AlphaFoldDB" id="A0A8E6B1G1"/>
<name>A0A8E6B1G1_9BACT</name>
<dbReference type="SUPFAM" id="SSF88946">
    <property type="entry name" value="Sigma2 domain of RNA polymerase sigma factors"/>
    <property type="match status" value="1"/>
</dbReference>
<dbReference type="SUPFAM" id="SSF88659">
    <property type="entry name" value="Sigma3 and sigma4 domains of RNA polymerase sigma factors"/>
    <property type="match status" value="1"/>
</dbReference>
<reference evidence="8" key="1">
    <citation type="submission" date="2021-05" db="EMBL/GenBank/DDBJ databases">
        <title>Complete genome sequence of the cellulolytic planctomycete Telmatocola sphagniphila SP2T and characterization of the first cellulase from planctomycetes.</title>
        <authorList>
            <person name="Rakitin A.L."/>
            <person name="Beletsky A.V."/>
            <person name="Naumoff D.G."/>
            <person name="Kulichevskaya I.S."/>
            <person name="Mardanov A.V."/>
            <person name="Ravin N.V."/>
            <person name="Dedysh S.N."/>
        </authorList>
    </citation>
    <scope>NUCLEOTIDE SEQUENCE</scope>
    <source>
        <strain evidence="8">SP2T</strain>
    </source>
</reference>
<sequence length="172" mass="19685">MTDWNSIIRQHGPIVWRIVYRLLNHDADARDCFQQSFLAAFEWHQKAPISDWPAALQRLATLRSLDMLRTRYRWRRAEALPDDCVDGRFATPMDVVENNEFAHRLRQALTEIPPLHAASFTLVQLEGLSYAEAAKSLDVTVVNLGVLLHRARQDLKAKLAAFDPQGEKRGTP</sequence>
<keyword evidence="2" id="KW-0805">Transcription regulation</keyword>
<dbReference type="InterPro" id="IPR013249">
    <property type="entry name" value="RNA_pol_sigma70_r4_t2"/>
</dbReference>
<evidence type="ECO:0000256" key="5">
    <source>
        <dbReference type="ARBA" id="ARBA00023163"/>
    </source>
</evidence>
<dbReference type="KEGG" id="tsph:KIH39_14175"/>
<keyword evidence="5" id="KW-0804">Transcription</keyword>
<dbReference type="GO" id="GO:0006352">
    <property type="term" value="P:DNA-templated transcription initiation"/>
    <property type="evidence" value="ECO:0007669"/>
    <property type="project" value="InterPro"/>
</dbReference>
<dbReference type="PANTHER" id="PTHR43133:SF8">
    <property type="entry name" value="RNA POLYMERASE SIGMA FACTOR HI_1459-RELATED"/>
    <property type="match status" value="1"/>
</dbReference>
<keyword evidence="9" id="KW-1185">Reference proteome</keyword>
<evidence type="ECO:0000256" key="2">
    <source>
        <dbReference type="ARBA" id="ARBA00023015"/>
    </source>
</evidence>
<dbReference type="EMBL" id="CP074694">
    <property type="protein sequence ID" value="QVL30012.1"/>
    <property type="molecule type" value="Genomic_DNA"/>
</dbReference>
<dbReference type="InterPro" id="IPR007627">
    <property type="entry name" value="RNA_pol_sigma70_r2"/>
</dbReference>
<feature type="domain" description="RNA polymerase sigma-70 region 2" evidence="6">
    <location>
        <begin position="7"/>
        <end position="43"/>
    </location>
</feature>
<evidence type="ECO:0000256" key="4">
    <source>
        <dbReference type="ARBA" id="ARBA00023125"/>
    </source>
</evidence>
<dbReference type="GO" id="GO:0016987">
    <property type="term" value="F:sigma factor activity"/>
    <property type="evidence" value="ECO:0007669"/>
    <property type="project" value="UniProtKB-KW"/>
</dbReference>
<evidence type="ECO:0000313" key="8">
    <source>
        <dbReference type="EMBL" id="QVL30012.1"/>
    </source>
</evidence>
<dbReference type="InterPro" id="IPR013324">
    <property type="entry name" value="RNA_pol_sigma_r3/r4-like"/>
</dbReference>
<dbReference type="GO" id="GO:0003677">
    <property type="term" value="F:DNA binding"/>
    <property type="evidence" value="ECO:0007669"/>
    <property type="project" value="UniProtKB-KW"/>
</dbReference>
<evidence type="ECO:0000259" key="6">
    <source>
        <dbReference type="Pfam" id="PF04542"/>
    </source>
</evidence>
<evidence type="ECO:0000259" key="7">
    <source>
        <dbReference type="Pfam" id="PF08281"/>
    </source>
</evidence>
<dbReference type="InterPro" id="IPR013325">
    <property type="entry name" value="RNA_pol_sigma_r2"/>
</dbReference>
<gene>
    <name evidence="8" type="ORF">KIH39_14175</name>
</gene>